<dbReference type="SUPFAM" id="SSF52821">
    <property type="entry name" value="Rhodanese/Cell cycle control phosphatase"/>
    <property type="match status" value="3"/>
</dbReference>
<dbReference type="CDD" id="cd01449">
    <property type="entry name" value="TST_Repeat_2"/>
    <property type="match status" value="1"/>
</dbReference>
<keyword evidence="2" id="KW-0677">Repeat</keyword>
<feature type="domain" description="Rhodanese" evidence="3">
    <location>
        <begin position="61"/>
        <end position="169"/>
    </location>
</feature>
<dbReference type="PROSITE" id="PS50206">
    <property type="entry name" value="RHODANESE_3"/>
    <property type="match status" value="3"/>
</dbReference>
<dbReference type="PANTHER" id="PTHR11364:SF27">
    <property type="entry name" value="SULFURTRANSFERASE"/>
    <property type="match status" value="1"/>
</dbReference>
<dbReference type="CDD" id="cd01448">
    <property type="entry name" value="TST_Repeat_1"/>
    <property type="match status" value="1"/>
</dbReference>
<dbReference type="EMBL" id="FUYH01000005">
    <property type="protein sequence ID" value="SKA83009.1"/>
    <property type="molecule type" value="Genomic_DNA"/>
</dbReference>
<evidence type="ECO:0000256" key="1">
    <source>
        <dbReference type="ARBA" id="ARBA00022679"/>
    </source>
</evidence>
<keyword evidence="5" id="KW-1185">Reference proteome</keyword>
<dbReference type="STRING" id="1147123.SAMN05443428_10522"/>
<dbReference type="OrthoDB" id="9770030at2"/>
<accession>A0A1T4X0J1</accession>
<dbReference type="InterPro" id="IPR045078">
    <property type="entry name" value="TST/MPST-like"/>
</dbReference>
<dbReference type="RefSeq" id="WP_078695847.1">
    <property type="nucleotide sequence ID" value="NZ_FUYH01000005.1"/>
</dbReference>
<name>A0A1T4X0J1_9CLOT</name>
<dbReference type="PANTHER" id="PTHR11364">
    <property type="entry name" value="THIOSULFATE SULFERTANSFERASE"/>
    <property type="match status" value="1"/>
</dbReference>
<evidence type="ECO:0000313" key="4">
    <source>
        <dbReference type="EMBL" id="SKA83009.1"/>
    </source>
</evidence>
<keyword evidence="4" id="KW-0670">Pyruvate</keyword>
<gene>
    <name evidence="4" type="ORF">SAMN05443428_10522</name>
</gene>
<reference evidence="5" key="1">
    <citation type="submission" date="2017-02" db="EMBL/GenBank/DDBJ databases">
        <authorList>
            <person name="Varghese N."/>
            <person name="Submissions S."/>
        </authorList>
    </citation>
    <scope>NUCLEOTIDE SEQUENCE [LARGE SCALE GENOMIC DNA]</scope>
    <source>
        <strain evidence="5">USBA 833</strain>
    </source>
</reference>
<sequence length="465" mass="51791">MAKNIKKSLSLLIVILIVLFSAVSCTKKESENKTPSQNQAQTTQSGLMKILKTDDVKSKLNDSSYVMVDTRVNDAFNGWKLDGVKRGGHIPNAVDFSANWLKVDAKDKDKTLDGALKTKNILADKNIVLYDANGKDAEEVAKYLSDKGYKNLYYYDIKQWAEDDSLPLEQFKNYHLIVPAAVVKDIIDGKKPETFENAGTIKIVEASWGEEKDSYSNGHVPTSFHINTDNVEPPPAWMLASDKQLSKFAVDYGFTKDDTVIVTGENPMAAYRVAVVLRYIGVKDVRVLNGGLLSWKLAGYEVETKSNKPTPVSDFGAPIPGRPELIDTIDEVKAGMKKPNEFMLVDNRTWDEYIGKSSGYSYHHKKGRIPGAVYGYAGIGDSNSLQYYRNIDGTMRNGNEILNLWKSAGIDTSKHLSIYCGSGWRVSEIMTYVNVLGLDNVAIYSNGWIEWSNKNNAFETGEPKK</sequence>
<dbReference type="AlphaFoldDB" id="A0A1T4X0J1"/>
<feature type="domain" description="Rhodanese" evidence="3">
    <location>
        <begin position="197"/>
        <end position="304"/>
    </location>
</feature>
<evidence type="ECO:0000259" key="3">
    <source>
        <dbReference type="PROSITE" id="PS50206"/>
    </source>
</evidence>
<dbReference type="Gene3D" id="3.40.250.10">
    <property type="entry name" value="Rhodanese-like domain"/>
    <property type="match status" value="3"/>
</dbReference>
<dbReference type="SMART" id="SM00450">
    <property type="entry name" value="RHOD"/>
    <property type="match status" value="3"/>
</dbReference>
<protein>
    <submittedName>
        <fullName evidence="4">Thiosulfate/3-mercaptopyruvate sulfurtransferase</fullName>
    </submittedName>
</protein>
<evidence type="ECO:0000313" key="5">
    <source>
        <dbReference type="Proteomes" id="UP000190105"/>
    </source>
</evidence>
<evidence type="ECO:0000256" key="2">
    <source>
        <dbReference type="ARBA" id="ARBA00022737"/>
    </source>
</evidence>
<organism evidence="4 5">
    <name type="scientific">Caloramator quimbayensis</name>
    <dbReference type="NCBI Taxonomy" id="1147123"/>
    <lineage>
        <taxon>Bacteria</taxon>
        <taxon>Bacillati</taxon>
        <taxon>Bacillota</taxon>
        <taxon>Clostridia</taxon>
        <taxon>Eubacteriales</taxon>
        <taxon>Clostridiaceae</taxon>
        <taxon>Caloramator</taxon>
    </lineage>
</organism>
<dbReference type="InterPro" id="IPR036873">
    <property type="entry name" value="Rhodanese-like_dom_sf"/>
</dbReference>
<proteinExistence type="predicted"/>
<dbReference type="Proteomes" id="UP000190105">
    <property type="component" value="Unassembled WGS sequence"/>
</dbReference>
<dbReference type="InterPro" id="IPR001763">
    <property type="entry name" value="Rhodanese-like_dom"/>
</dbReference>
<keyword evidence="1 4" id="KW-0808">Transferase</keyword>
<dbReference type="GO" id="GO:0004792">
    <property type="term" value="F:thiosulfate-cyanide sulfurtransferase activity"/>
    <property type="evidence" value="ECO:0007669"/>
    <property type="project" value="TreeGrafter"/>
</dbReference>
<dbReference type="Pfam" id="PF00581">
    <property type="entry name" value="Rhodanese"/>
    <property type="match status" value="3"/>
</dbReference>
<dbReference type="PROSITE" id="PS51257">
    <property type="entry name" value="PROKAR_LIPOPROTEIN"/>
    <property type="match status" value="1"/>
</dbReference>
<dbReference type="CDD" id="cd00158">
    <property type="entry name" value="RHOD"/>
    <property type="match status" value="1"/>
</dbReference>
<feature type="domain" description="Rhodanese" evidence="3">
    <location>
        <begin position="338"/>
        <end position="460"/>
    </location>
</feature>